<sequence length="88" mass="10575">KQIKKHIWFGGDYYIPPKIYQYGSISVWDKRLTESADKIFGSSFETIWFYPRKKRLIYRHKWAGIFGTENEIEKKRLHPTQKPLGLIT</sequence>
<protein>
    <submittedName>
        <fullName evidence="1">Uncharacterized protein</fullName>
    </submittedName>
</protein>
<dbReference type="AlphaFoldDB" id="X1BEY5"/>
<reference evidence="1" key="1">
    <citation type="journal article" date="2014" name="Front. Microbiol.">
        <title>High frequency of phylogenetically diverse reductive dehalogenase-homologous genes in deep subseafloor sedimentary metagenomes.</title>
        <authorList>
            <person name="Kawai M."/>
            <person name="Futagami T."/>
            <person name="Toyoda A."/>
            <person name="Takaki Y."/>
            <person name="Nishi S."/>
            <person name="Hori S."/>
            <person name="Arai W."/>
            <person name="Tsubouchi T."/>
            <person name="Morono Y."/>
            <person name="Uchiyama I."/>
            <person name="Ito T."/>
            <person name="Fujiyama A."/>
            <person name="Inagaki F."/>
            <person name="Takami H."/>
        </authorList>
    </citation>
    <scope>NUCLEOTIDE SEQUENCE</scope>
    <source>
        <strain evidence="1">Expedition CK06-06</strain>
    </source>
</reference>
<accession>X1BEY5</accession>
<organism evidence="1">
    <name type="scientific">marine sediment metagenome</name>
    <dbReference type="NCBI Taxonomy" id="412755"/>
    <lineage>
        <taxon>unclassified sequences</taxon>
        <taxon>metagenomes</taxon>
        <taxon>ecological metagenomes</taxon>
    </lineage>
</organism>
<feature type="non-terminal residue" evidence="1">
    <location>
        <position position="1"/>
    </location>
</feature>
<comment type="caution">
    <text evidence="1">The sequence shown here is derived from an EMBL/GenBank/DDBJ whole genome shotgun (WGS) entry which is preliminary data.</text>
</comment>
<evidence type="ECO:0000313" key="1">
    <source>
        <dbReference type="EMBL" id="GAG79782.1"/>
    </source>
</evidence>
<proteinExistence type="predicted"/>
<dbReference type="EMBL" id="BART01012342">
    <property type="protein sequence ID" value="GAG79782.1"/>
    <property type="molecule type" value="Genomic_DNA"/>
</dbReference>
<gene>
    <name evidence="1" type="ORF">S01H4_25809</name>
</gene>
<name>X1BEY5_9ZZZZ</name>